<reference evidence="2 3" key="1">
    <citation type="submission" date="2024-02" db="EMBL/GenBank/DDBJ databases">
        <authorList>
            <person name="Chen Y."/>
            <person name="Shah S."/>
            <person name="Dougan E. K."/>
            <person name="Thang M."/>
            <person name="Chan C."/>
        </authorList>
    </citation>
    <scope>NUCLEOTIDE SEQUENCE [LARGE SCALE GENOMIC DNA]</scope>
</reference>
<dbReference type="EMBL" id="CAXAMN010028539">
    <property type="protein sequence ID" value="CAK9116882.1"/>
    <property type="molecule type" value="Genomic_DNA"/>
</dbReference>
<proteinExistence type="predicted"/>
<feature type="transmembrane region" description="Helical" evidence="1">
    <location>
        <begin position="190"/>
        <end position="210"/>
    </location>
</feature>
<gene>
    <name evidence="2" type="ORF">CCMP2556_LOCUS54339</name>
</gene>
<protein>
    <recommendedName>
        <fullName evidence="4">Transmembrane protein</fullName>
    </recommendedName>
</protein>
<evidence type="ECO:0000313" key="3">
    <source>
        <dbReference type="Proteomes" id="UP001642484"/>
    </source>
</evidence>
<feature type="transmembrane region" description="Helical" evidence="1">
    <location>
        <begin position="88"/>
        <end position="109"/>
    </location>
</feature>
<evidence type="ECO:0000256" key="1">
    <source>
        <dbReference type="SAM" id="Phobius"/>
    </source>
</evidence>
<keyword evidence="3" id="KW-1185">Reference proteome</keyword>
<feature type="transmembrane region" description="Helical" evidence="1">
    <location>
        <begin position="48"/>
        <end position="68"/>
    </location>
</feature>
<sequence length="215" mass="23153">MSADKRSFVNFSRMRASHKLHLISTRAIRPALTLPLSFLLFECFQIKVTFVVLSVCVFLCSLSLHAQLLSPADFKQTQTAGCATSSTMARPVFGFACVALLLCAVKVMCPSFVSAPRPMTPSIHQSTAVASKVSFSSQEALQLLQPEMAKQVTPAAVKSAALSAAFALMAEPAFAAEPGSYDVREDQARIFMVTFSIGSFLVAAGVVFIISKLYE</sequence>
<organism evidence="2 3">
    <name type="scientific">Durusdinium trenchii</name>
    <dbReference type="NCBI Taxonomy" id="1381693"/>
    <lineage>
        <taxon>Eukaryota</taxon>
        <taxon>Sar</taxon>
        <taxon>Alveolata</taxon>
        <taxon>Dinophyceae</taxon>
        <taxon>Suessiales</taxon>
        <taxon>Symbiodiniaceae</taxon>
        <taxon>Durusdinium</taxon>
    </lineage>
</organism>
<keyword evidence="1" id="KW-0812">Transmembrane</keyword>
<evidence type="ECO:0008006" key="4">
    <source>
        <dbReference type="Google" id="ProtNLM"/>
    </source>
</evidence>
<keyword evidence="1" id="KW-0472">Membrane</keyword>
<evidence type="ECO:0000313" key="2">
    <source>
        <dbReference type="EMBL" id="CAK9116882.1"/>
    </source>
</evidence>
<dbReference type="Proteomes" id="UP001642484">
    <property type="component" value="Unassembled WGS sequence"/>
</dbReference>
<accession>A0ABP0SWV5</accession>
<name>A0ABP0SWV5_9DINO</name>
<keyword evidence="1" id="KW-1133">Transmembrane helix</keyword>
<comment type="caution">
    <text evidence="2">The sequence shown here is derived from an EMBL/GenBank/DDBJ whole genome shotgun (WGS) entry which is preliminary data.</text>
</comment>